<sequence>MSSYHDKSAVLDSTSLIIVLAGEKGQEKINVLPATIHYRLSTINITAMVNS</sequence>
<proteinExistence type="predicted"/>
<protein>
    <submittedName>
        <fullName evidence="1">Uncharacterized protein</fullName>
    </submittedName>
</protein>
<accession>A0AAU7BY55</accession>
<dbReference type="RefSeq" id="WP_347938938.1">
    <property type="nucleotide sequence ID" value="NZ_CP157197.1"/>
</dbReference>
<dbReference type="KEGG" id="rof:AAGW17_00100"/>
<organism evidence="1">
    <name type="scientific">Rickettsia oklahomensis</name>
    <dbReference type="NCBI Taxonomy" id="3141789"/>
    <lineage>
        <taxon>Bacteria</taxon>
        <taxon>Pseudomonadati</taxon>
        <taxon>Pseudomonadota</taxon>
        <taxon>Alphaproteobacteria</taxon>
        <taxon>Rickettsiales</taxon>
        <taxon>Rickettsiaceae</taxon>
        <taxon>Rickettsieae</taxon>
        <taxon>Rickettsia</taxon>
        <taxon>belli group</taxon>
    </lineage>
</organism>
<dbReference type="EMBL" id="CP157197">
    <property type="protein sequence ID" value="XBG66321.1"/>
    <property type="molecule type" value="Genomic_DNA"/>
</dbReference>
<gene>
    <name evidence="1" type="ORF">AAGW17_00100</name>
</gene>
<evidence type="ECO:0000313" key="1">
    <source>
        <dbReference type="EMBL" id="XBG66321.1"/>
    </source>
</evidence>
<reference evidence="1" key="1">
    <citation type="submission" date="2024-05" db="EMBL/GenBank/DDBJ databases">
        <title>Characterization of a novel Rickettsia species. (Rickettsia oklahomia sp. nov.) from Amblyomma americanum ticks.</title>
        <authorList>
            <person name="Korla P.K."/>
            <person name="Karounos M."/>
            <person name="Wilson J.M."/>
            <person name="Little S.E."/>
            <person name="Qurollo B.A."/>
        </authorList>
    </citation>
    <scope>NUCLEOTIDE SEQUENCE</scope>
    <source>
        <strain evidence="1">Oklahoma-10</strain>
    </source>
</reference>
<name>A0AAU7BY55_9RICK</name>
<dbReference type="AlphaFoldDB" id="A0AAU7BY55"/>